<evidence type="ECO:0000256" key="1">
    <source>
        <dbReference type="SAM" id="Phobius"/>
    </source>
</evidence>
<dbReference type="Proteomes" id="UP001375228">
    <property type="component" value="Chromosome"/>
</dbReference>
<keyword evidence="3" id="KW-1185">Reference proteome</keyword>
<keyword evidence="1" id="KW-0472">Membrane</keyword>
<evidence type="ECO:0000313" key="2">
    <source>
        <dbReference type="EMBL" id="WWY22385.1"/>
    </source>
</evidence>
<dbReference type="RefSeq" id="WP_237144348.1">
    <property type="nucleotide sequence ID" value="NZ_CP091311.1"/>
</dbReference>
<feature type="transmembrane region" description="Helical" evidence="1">
    <location>
        <begin position="6"/>
        <end position="27"/>
    </location>
</feature>
<sequence>MELITGTSYLILAVSFLLYFLPMMIAFNRHHESYSAIFMLNLFLGWTGIVWVVCLIWAFISKPVPLRQVDAPSKASKYEDLERISALRSSGALTPEEFDREKSRILK</sequence>
<protein>
    <submittedName>
        <fullName evidence="2">Superinfection immunity protein</fullName>
    </submittedName>
</protein>
<accession>A0ABZ2JH02</accession>
<dbReference type="Pfam" id="PF14373">
    <property type="entry name" value="Imm_superinfect"/>
    <property type="match status" value="1"/>
</dbReference>
<reference evidence="2 3" key="1">
    <citation type="submission" date="2024-03" db="EMBL/GenBank/DDBJ databases">
        <title>Pseudomonas juntendi.</title>
        <authorList>
            <person name="Liu Y."/>
        </authorList>
    </citation>
    <scope>NUCLEOTIDE SEQUENCE [LARGE SCALE GENOMIC DNA]</scope>
    <source>
        <strain evidence="2 3">L4046hy</strain>
    </source>
</reference>
<dbReference type="InterPro" id="IPR016410">
    <property type="entry name" value="Phage_imm"/>
</dbReference>
<proteinExistence type="predicted"/>
<gene>
    <name evidence="2" type="ORF">V9385_07220</name>
</gene>
<dbReference type="EMBL" id="CP146691">
    <property type="protein sequence ID" value="WWY22385.1"/>
    <property type="molecule type" value="Genomic_DNA"/>
</dbReference>
<organism evidence="2 3">
    <name type="scientific">Pseudomonas juntendi</name>
    <dbReference type="NCBI Taxonomy" id="2666183"/>
    <lineage>
        <taxon>Bacteria</taxon>
        <taxon>Pseudomonadati</taxon>
        <taxon>Pseudomonadota</taxon>
        <taxon>Gammaproteobacteria</taxon>
        <taxon>Pseudomonadales</taxon>
        <taxon>Pseudomonadaceae</taxon>
        <taxon>Pseudomonas</taxon>
    </lineage>
</organism>
<keyword evidence="1" id="KW-1133">Transmembrane helix</keyword>
<keyword evidence="1" id="KW-0812">Transmembrane</keyword>
<name>A0ABZ2JH02_9PSED</name>
<feature type="transmembrane region" description="Helical" evidence="1">
    <location>
        <begin position="39"/>
        <end position="60"/>
    </location>
</feature>
<evidence type="ECO:0000313" key="3">
    <source>
        <dbReference type="Proteomes" id="UP001375228"/>
    </source>
</evidence>